<dbReference type="Proteomes" id="UP000008555">
    <property type="component" value="Chromosome"/>
</dbReference>
<dbReference type="RefSeq" id="WP_011996964.1">
    <property type="nucleotide sequence ID" value="NC_009727.1"/>
</dbReference>
<dbReference type="KEGG" id="cbd:CBUD_1200"/>
<accession>A9KE43</accession>
<organism evidence="1 2">
    <name type="scientific">Coxiella burnetii (strain Dugway 5J108-111)</name>
    <dbReference type="NCBI Taxonomy" id="434922"/>
    <lineage>
        <taxon>Bacteria</taxon>
        <taxon>Pseudomonadati</taxon>
        <taxon>Pseudomonadota</taxon>
        <taxon>Gammaproteobacteria</taxon>
        <taxon>Legionellales</taxon>
        <taxon>Coxiellaceae</taxon>
        <taxon>Coxiella</taxon>
    </lineage>
</organism>
<dbReference type="Pfam" id="PF05555">
    <property type="entry name" value="DUF762"/>
    <property type="match status" value="1"/>
</dbReference>
<dbReference type="HOGENOM" id="CLU_1014583_0_0_6"/>
<name>A9KE43_COXBN</name>
<reference evidence="1 2" key="1">
    <citation type="journal article" date="2009" name="Infect. Immun.">
        <title>Comparative genomics reveal extensive transposon-mediated genomic plasticity and diversity among potential effector proteins within the genus Coxiella.</title>
        <authorList>
            <person name="Beare P.A."/>
            <person name="Unsworth N."/>
            <person name="Andoh M."/>
            <person name="Voth D.E."/>
            <person name="Omsland A."/>
            <person name="Gilk S.D."/>
            <person name="Williams K.P."/>
            <person name="Sobral B.W."/>
            <person name="Kupko J.J.III."/>
            <person name="Porcella S.F."/>
            <person name="Samuel J.E."/>
            <person name="Heinzen R.A."/>
        </authorList>
    </citation>
    <scope>NUCLEOTIDE SEQUENCE [LARGE SCALE GENOMIC DNA]</scope>
    <source>
        <strain evidence="1 2">Dugway 5J108-111</strain>
    </source>
</reference>
<evidence type="ECO:0000313" key="1">
    <source>
        <dbReference type="EMBL" id="ABS78111.1"/>
    </source>
</evidence>
<dbReference type="AlphaFoldDB" id="A9KE43"/>
<dbReference type="EMBL" id="CP000733">
    <property type="protein sequence ID" value="ABS78111.1"/>
    <property type="molecule type" value="Genomic_DNA"/>
</dbReference>
<protein>
    <submittedName>
        <fullName evidence="1">Hypothetical cytosolic protein</fullName>
    </submittedName>
</protein>
<proteinExistence type="predicted"/>
<evidence type="ECO:0000313" key="2">
    <source>
        <dbReference type="Proteomes" id="UP000008555"/>
    </source>
</evidence>
<dbReference type="InterPro" id="IPR008481">
    <property type="entry name" value="DUF762_COXBU"/>
</dbReference>
<gene>
    <name evidence="1" type="ordered locus">CBUD_1200</name>
</gene>
<sequence>MTTTFFKLSPKIDYQDRVENPRFTNSQDEEQTLQEWTRGTTFNKPETANVFIASKSKEKTAILADPKRSNRDLPLPKENIDDSIKYVKNEFKKHGLVDKNISDYILKKGCLNGYVSLESEALRALLKVNPNNEENENDNINLNIRLGQSTYFVEGKTKVIYTQRFKIVIIGLDSNSKDIFPVEVKSTIVSKGDKIIHTCDKVTVEAEDAQKELFKSVFGMELHETIEQKIKRILTALYSKLARIFNFFSPKKFFEPNTDEQSGKKRGLPGFKIK</sequence>